<sequence>MKILLTGANGFIGHHLLQTLSAEGHNVVPASRKNGFNFNNMTDTKSWYPCMEGLDAVINSAGIIAETPKQHFNPVHHKAPAALFRACTLSGIKRVIQISALGADDNAFTPYQISKKAADDVLREQALDWFILRPSLVYDDGLYANSSPCDNNSCNKEKSSLFFKRLALLPAIAQIGNGQQHIQPVHINDLVAAVIRSLSAQPAKRTLDIVGPCTLTLIEWMQIIRRIQHKHAAPVFPVPFEFILGLSHIAQYFTPLLTPDNLRMLQQGSTADAQPLIDFLQHPLQDINFFNKGDTE</sequence>
<feature type="domain" description="NAD-dependent epimerase/dehydratase" evidence="1">
    <location>
        <begin position="3"/>
        <end position="201"/>
    </location>
</feature>
<dbReference type="GO" id="GO:0003978">
    <property type="term" value="F:UDP-glucose 4-epimerase activity"/>
    <property type="evidence" value="ECO:0007669"/>
    <property type="project" value="UniProtKB-EC"/>
</dbReference>
<dbReference type="InterPro" id="IPR051207">
    <property type="entry name" value="ComplexI_NDUFA9_subunit"/>
</dbReference>
<organism evidence="2">
    <name type="scientific">hydrothermal vent metagenome</name>
    <dbReference type="NCBI Taxonomy" id="652676"/>
    <lineage>
        <taxon>unclassified sequences</taxon>
        <taxon>metagenomes</taxon>
        <taxon>ecological metagenomes</taxon>
    </lineage>
</organism>
<dbReference type="EC" id="5.1.3.2" evidence="2"/>
<dbReference type="Gene3D" id="3.40.50.720">
    <property type="entry name" value="NAD(P)-binding Rossmann-like Domain"/>
    <property type="match status" value="1"/>
</dbReference>
<evidence type="ECO:0000259" key="1">
    <source>
        <dbReference type="Pfam" id="PF01370"/>
    </source>
</evidence>
<dbReference type="PANTHER" id="PTHR12126">
    <property type="entry name" value="NADH-UBIQUINONE OXIDOREDUCTASE 39 KDA SUBUNIT-RELATED"/>
    <property type="match status" value="1"/>
</dbReference>
<dbReference type="InterPro" id="IPR036291">
    <property type="entry name" value="NAD(P)-bd_dom_sf"/>
</dbReference>
<gene>
    <name evidence="2" type="ORF">MNBD_GAMMA11-607</name>
</gene>
<dbReference type="SUPFAM" id="SSF51735">
    <property type="entry name" value="NAD(P)-binding Rossmann-fold domains"/>
    <property type="match status" value="1"/>
</dbReference>
<dbReference type="AlphaFoldDB" id="A0A3B0XEV3"/>
<dbReference type="EMBL" id="UOFG01000287">
    <property type="protein sequence ID" value="VAW66845.1"/>
    <property type="molecule type" value="Genomic_DNA"/>
</dbReference>
<dbReference type="InterPro" id="IPR001509">
    <property type="entry name" value="Epimerase_deHydtase"/>
</dbReference>
<accession>A0A3B0XEV3</accession>
<evidence type="ECO:0000313" key="2">
    <source>
        <dbReference type="EMBL" id="VAW66845.1"/>
    </source>
</evidence>
<keyword evidence="2" id="KW-0413">Isomerase</keyword>
<proteinExistence type="predicted"/>
<protein>
    <submittedName>
        <fullName evidence="2">UDP-glucose 4-epimerase</fullName>
        <ecNumber evidence="2">5.1.3.2</ecNumber>
    </submittedName>
</protein>
<dbReference type="GO" id="GO:0044877">
    <property type="term" value="F:protein-containing complex binding"/>
    <property type="evidence" value="ECO:0007669"/>
    <property type="project" value="TreeGrafter"/>
</dbReference>
<name>A0A3B0XEV3_9ZZZZ</name>
<reference evidence="2" key="1">
    <citation type="submission" date="2018-06" db="EMBL/GenBank/DDBJ databases">
        <authorList>
            <person name="Zhirakovskaya E."/>
        </authorList>
    </citation>
    <scope>NUCLEOTIDE SEQUENCE</scope>
</reference>
<dbReference type="Pfam" id="PF01370">
    <property type="entry name" value="Epimerase"/>
    <property type="match status" value="1"/>
</dbReference>
<dbReference type="PANTHER" id="PTHR12126:SF11">
    <property type="entry name" value="NADH DEHYDROGENASE [UBIQUINONE] 1 ALPHA SUBCOMPLEX SUBUNIT 9, MITOCHONDRIAL"/>
    <property type="match status" value="1"/>
</dbReference>